<gene>
    <name evidence="2" type="ORF">PBAH0796_LOCUS17799</name>
</gene>
<dbReference type="AlphaFoldDB" id="A0A7S0AK94"/>
<protein>
    <submittedName>
        <fullName evidence="2">Uncharacterized protein</fullName>
    </submittedName>
</protein>
<proteinExistence type="predicted"/>
<organism evidence="2">
    <name type="scientific">Pyrodinium bahamense</name>
    <dbReference type="NCBI Taxonomy" id="73915"/>
    <lineage>
        <taxon>Eukaryota</taxon>
        <taxon>Sar</taxon>
        <taxon>Alveolata</taxon>
        <taxon>Dinophyceae</taxon>
        <taxon>Gonyaulacales</taxon>
        <taxon>Pyrocystaceae</taxon>
        <taxon>Pyrodinium</taxon>
    </lineage>
</organism>
<name>A0A7S0AK94_9DINO</name>
<feature type="region of interest" description="Disordered" evidence="1">
    <location>
        <begin position="1"/>
        <end position="31"/>
    </location>
</feature>
<evidence type="ECO:0000313" key="2">
    <source>
        <dbReference type="EMBL" id="CAD8366239.1"/>
    </source>
</evidence>
<dbReference type="EMBL" id="HBEG01029151">
    <property type="protein sequence ID" value="CAD8366239.1"/>
    <property type="molecule type" value="Transcribed_RNA"/>
</dbReference>
<feature type="compositionally biased region" description="Basic and acidic residues" evidence="1">
    <location>
        <begin position="1"/>
        <end position="23"/>
    </location>
</feature>
<sequence length="108" mass="11597">MELDKPRVPGDDDGQLDRPHDPLDGGPSAGLKAGLANQIERLHSQLVLESVSLRSEVAKLKKKRWVLQAVLASGGESEQRAIDDEAAQLHAANLERDRQTAATVGPDA</sequence>
<evidence type="ECO:0000256" key="1">
    <source>
        <dbReference type="SAM" id="MobiDB-lite"/>
    </source>
</evidence>
<accession>A0A7S0AK94</accession>
<reference evidence="2" key="1">
    <citation type="submission" date="2021-01" db="EMBL/GenBank/DDBJ databases">
        <authorList>
            <person name="Corre E."/>
            <person name="Pelletier E."/>
            <person name="Niang G."/>
            <person name="Scheremetjew M."/>
            <person name="Finn R."/>
            <person name="Kale V."/>
            <person name="Holt S."/>
            <person name="Cochrane G."/>
            <person name="Meng A."/>
            <person name="Brown T."/>
            <person name="Cohen L."/>
        </authorList>
    </citation>
    <scope>NUCLEOTIDE SEQUENCE</scope>
    <source>
        <strain evidence="2">Pbaha01</strain>
    </source>
</reference>